<proteinExistence type="predicted"/>
<dbReference type="Gene3D" id="2.30.29.30">
    <property type="entry name" value="Pleckstrin-homology domain (PH domain)/Phosphotyrosine-binding domain (PTB)"/>
    <property type="match status" value="1"/>
</dbReference>
<keyword evidence="6" id="KW-0007">Acetylation</keyword>
<comment type="caution">
    <text evidence="13">The sequence shown here is derived from an EMBL/GenBank/DDBJ whole genome shotgun (WGS) entry which is preliminary data.</text>
</comment>
<feature type="region of interest" description="Disordered" evidence="10">
    <location>
        <begin position="1"/>
        <end position="275"/>
    </location>
</feature>
<dbReference type="InterPro" id="IPR011993">
    <property type="entry name" value="PH-like_dom_sf"/>
</dbReference>
<evidence type="ECO:0000256" key="2">
    <source>
        <dbReference type="ARBA" id="ARBA00022448"/>
    </source>
</evidence>
<dbReference type="SUPFAM" id="SSF50729">
    <property type="entry name" value="PH domain-like"/>
    <property type="match status" value="1"/>
</dbReference>
<feature type="compositionally biased region" description="Low complexity" evidence="10">
    <location>
        <begin position="98"/>
        <end position="107"/>
    </location>
</feature>
<dbReference type="InterPro" id="IPR000156">
    <property type="entry name" value="Ran_bind_dom"/>
</dbReference>
<evidence type="ECO:0000259" key="11">
    <source>
        <dbReference type="PROSITE" id="PS50196"/>
    </source>
</evidence>
<feature type="compositionally biased region" description="Low complexity" evidence="10">
    <location>
        <begin position="245"/>
        <end position="261"/>
    </location>
</feature>
<feature type="compositionally biased region" description="Pro residues" evidence="10">
    <location>
        <begin position="108"/>
        <end position="117"/>
    </location>
</feature>
<evidence type="ECO:0000256" key="3">
    <source>
        <dbReference type="ARBA" id="ARBA00022737"/>
    </source>
</evidence>
<dbReference type="Proteomes" id="UP000247409">
    <property type="component" value="Unassembled WGS sequence"/>
</dbReference>
<dbReference type="GO" id="GO:0015031">
    <property type="term" value="P:protein transport"/>
    <property type="evidence" value="ECO:0007669"/>
    <property type="project" value="UniProtKB-KW"/>
</dbReference>
<evidence type="ECO:0000256" key="8">
    <source>
        <dbReference type="ARBA" id="ARBA00023132"/>
    </source>
</evidence>
<keyword evidence="14" id="KW-1185">Reference proteome</keyword>
<dbReference type="InterPro" id="IPR015007">
    <property type="entry name" value="NUP2/50/61"/>
</dbReference>
<dbReference type="AlphaFoldDB" id="A0A2V3II20"/>
<evidence type="ECO:0000256" key="6">
    <source>
        <dbReference type="ARBA" id="ARBA00022990"/>
    </source>
</evidence>
<evidence type="ECO:0000256" key="1">
    <source>
        <dbReference type="ARBA" id="ARBA00004567"/>
    </source>
</evidence>
<protein>
    <submittedName>
        <fullName evidence="13">Ran-binding protein 3</fullName>
    </submittedName>
</protein>
<dbReference type="InterPro" id="IPR000697">
    <property type="entry name" value="WH1/EVH1_dom"/>
</dbReference>
<keyword evidence="8" id="KW-0906">Nuclear pore complex</keyword>
<gene>
    <name evidence="13" type="ORF">BWQ96_09500</name>
</gene>
<keyword evidence="5" id="KW-0653">Protein transport</keyword>
<evidence type="ECO:0000313" key="13">
    <source>
        <dbReference type="EMBL" id="PXF40790.1"/>
    </source>
</evidence>
<feature type="domain" description="RanBD1" evidence="11">
    <location>
        <begin position="330"/>
        <end position="448"/>
    </location>
</feature>
<evidence type="ECO:0000313" key="14">
    <source>
        <dbReference type="Proteomes" id="UP000247409"/>
    </source>
</evidence>
<dbReference type="PANTHER" id="PTHR23138">
    <property type="entry name" value="RAN BINDING PROTEIN"/>
    <property type="match status" value="1"/>
</dbReference>
<dbReference type="OrthoDB" id="6061at2759"/>
<evidence type="ECO:0000259" key="12">
    <source>
        <dbReference type="PROSITE" id="PS50229"/>
    </source>
</evidence>
<accession>A0A2V3II20</accession>
<keyword evidence="4" id="KW-0509">mRNA transport</keyword>
<name>A0A2V3II20_9FLOR</name>
<sequence>MKRAAEKQLTRDDVDDEADAEHTDGNAPFQRAAPEVLAKRRILKARRTIQPSAQPASNNSNPFATLRASQPEPPSEPQHAPPAAHAPPSEPAQPAPPADAQEAAQPVESPPPHPPASNPDQVETPPVSDKHQPPKPPSTQVQSAEPPSAVGAPVTAPEQPQPLAEQPAEKPPEQPQEEPAEPPATHPEKPLSDVPAKTAVPNKQPELPEPATPVKPAKPDSTTDAFKPKGAPPGDQPPHGENESDNANSNAQSAPSAEKPTAPEPSAAPKPASNATNGTKPAIIFGGASSLNTVSFATAAKTDNAFNFKNSQVKTPAAKATNHVFKEQPVTSGEEEETNLFRNRAKLYSLEGEQGKQSWRERGVGALKMNEHNETHKVRLLMRSEGVFRVILNTPLYDRIKLDRATERSIRFQGFEEQDAKCFLLRFATRDATSEFVAAVEKWKKSVQ</sequence>
<evidence type="ECO:0000256" key="5">
    <source>
        <dbReference type="ARBA" id="ARBA00022927"/>
    </source>
</evidence>
<evidence type="ECO:0000256" key="7">
    <source>
        <dbReference type="ARBA" id="ARBA00023010"/>
    </source>
</evidence>
<keyword evidence="3" id="KW-0677">Repeat</keyword>
<dbReference type="SMART" id="SM00160">
    <property type="entry name" value="RanBD"/>
    <property type="match status" value="1"/>
</dbReference>
<feature type="compositionally biased region" description="Low complexity" evidence="10">
    <location>
        <begin position="156"/>
        <end position="166"/>
    </location>
</feature>
<comment type="subcellular location">
    <subcellularLocation>
        <location evidence="1">Nucleus</location>
        <location evidence="1">Nuclear pore complex</location>
    </subcellularLocation>
</comment>
<dbReference type="InterPro" id="IPR045255">
    <property type="entry name" value="RanBP1-like"/>
</dbReference>
<dbReference type="PROSITE" id="PS50229">
    <property type="entry name" value="WH1"/>
    <property type="match status" value="1"/>
</dbReference>
<evidence type="ECO:0000256" key="9">
    <source>
        <dbReference type="ARBA" id="ARBA00023242"/>
    </source>
</evidence>
<organism evidence="13 14">
    <name type="scientific">Gracilariopsis chorda</name>
    <dbReference type="NCBI Taxonomy" id="448386"/>
    <lineage>
        <taxon>Eukaryota</taxon>
        <taxon>Rhodophyta</taxon>
        <taxon>Florideophyceae</taxon>
        <taxon>Rhodymeniophycidae</taxon>
        <taxon>Gracilariales</taxon>
        <taxon>Gracilariaceae</taxon>
        <taxon>Gracilariopsis</taxon>
    </lineage>
</organism>
<dbReference type="GO" id="GO:0005643">
    <property type="term" value="C:nuclear pore"/>
    <property type="evidence" value="ECO:0007669"/>
    <property type="project" value="UniProtKB-SubCell"/>
</dbReference>
<dbReference type="Pfam" id="PF00638">
    <property type="entry name" value="Ran_BP1"/>
    <property type="match status" value="1"/>
</dbReference>
<keyword evidence="2" id="KW-0813">Transport</keyword>
<feature type="compositionally biased region" description="Pro residues" evidence="10">
    <location>
        <begin position="71"/>
        <end position="97"/>
    </location>
</feature>
<feature type="domain" description="WH1" evidence="12">
    <location>
        <begin position="332"/>
        <end position="447"/>
    </location>
</feature>
<evidence type="ECO:0000256" key="10">
    <source>
        <dbReference type="SAM" id="MobiDB-lite"/>
    </source>
</evidence>
<dbReference type="Pfam" id="PF08911">
    <property type="entry name" value="NUP50"/>
    <property type="match status" value="1"/>
</dbReference>
<dbReference type="PROSITE" id="PS50196">
    <property type="entry name" value="RANBD1"/>
    <property type="match status" value="1"/>
</dbReference>
<dbReference type="STRING" id="448386.A0A2V3II20"/>
<feature type="compositionally biased region" description="Basic and acidic residues" evidence="10">
    <location>
        <begin position="1"/>
        <end position="12"/>
    </location>
</feature>
<dbReference type="GO" id="GO:0051028">
    <property type="term" value="P:mRNA transport"/>
    <property type="evidence" value="ECO:0007669"/>
    <property type="project" value="UniProtKB-KW"/>
</dbReference>
<keyword evidence="7" id="KW-0811">Translocation</keyword>
<dbReference type="CDD" id="cd13180">
    <property type="entry name" value="RanBD_RanBP3"/>
    <property type="match status" value="1"/>
</dbReference>
<dbReference type="EMBL" id="NBIV01000260">
    <property type="protein sequence ID" value="PXF40790.1"/>
    <property type="molecule type" value="Genomic_DNA"/>
</dbReference>
<feature type="compositionally biased region" description="Polar residues" evidence="10">
    <location>
        <begin position="49"/>
        <end position="63"/>
    </location>
</feature>
<evidence type="ECO:0000256" key="4">
    <source>
        <dbReference type="ARBA" id="ARBA00022816"/>
    </source>
</evidence>
<keyword evidence="9" id="KW-0539">Nucleus</keyword>
<reference evidence="13 14" key="1">
    <citation type="journal article" date="2018" name="Mol. Biol. Evol.">
        <title>Analysis of the draft genome of the red seaweed Gracilariopsis chorda provides insights into genome size evolution in Rhodophyta.</title>
        <authorList>
            <person name="Lee J."/>
            <person name="Yang E.C."/>
            <person name="Graf L."/>
            <person name="Yang J.H."/>
            <person name="Qiu H."/>
            <person name="Zel Zion U."/>
            <person name="Chan C.X."/>
            <person name="Stephens T.G."/>
            <person name="Weber A.P.M."/>
            <person name="Boo G.H."/>
            <person name="Boo S.M."/>
            <person name="Kim K.M."/>
            <person name="Shin Y."/>
            <person name="Jung M."/>
            <person name="Lee S.J."/>
            <person name="Yim H.S."/>
            <person name="Lee J.H."/>
            <person name="Bhattacharya D."/>
            <person name="Yoon H.S."/>
        </authorList>
    </citation>
    <scope>NUCLEOTIDE SEQUENCE [LARGE SCALE GENOMIC DNA]</scope>
    <source>
        <strain evidence="13 14">SKKU-2015</strain>
        <tissue evidence="13">Whole body</tissue>
    </source>
</reference>